<evidence type="ECO:0000256" key="1">
    <source>
        <dbReference type="PROSITE-ProRule" id="PRU10141"/>
    </source>
</evidence>
<dbReference type="PROSITE" id="PS50011">
    <property type="entry name" value="PROTEIN_KINASE_DOM"/>
    <property type="match status" value="1"/>
</dbReference>
<accession>A0AAN6WM85</accession>
<dbReference type="Proteomes" id="UP001302126">
    <property type="component" value="Unassembled WGS sequence"/>
</dbReference>
<dbReference type="PANTHER" id="PTHR44305:SF24">
    <property type="entry name" value="TYROSINE-PROTEIN KINASE C03B1.5-RELATED"/>
    <property type="match status" value="1"/>
</dbReference>
<keyword evidence="1" id="KW-0547">Nucleotide-binding</keyword>
<protein>
    <recommendedName>
        <fullName evidence="3">Protein kinase domain-containing protein</fullName>
    </recommendedName>
</protein>
<dbReference type="GO" id="GO:0005524">
    <property type="term" value="F:ATP binding"/>
    <property type="evidence" value="ECO:0007669"/>
    <property type="project" value="UniProtKB-UniRule"/>
</dbReference>
<keyword evidence="5" id="KW-1185">Reference proteome</keyword>
<dbReference type="Gene3D" id="1.10.510.10">
    <property type="entry name" value="Transferase(Phosphotransferase) domain 1"/>
    <property type="match status" value="1"/>
</dbReference>
<reference evidence="4" key="1">
    <citation type="journal article" date="2023" name="Mol. Phylogenet. Evol.">
        <title>Genome-scale phylogeny and comparative genomics of the fungal order Sordariales.</title>
        <authorList>
            <person name="Hensen N."/>
            <person name="Bonometti L."/>
            <person name="Westerberg I."/>
            <person name="Brannstrom I.O."/>
            <person name="Guillou S."/>
            <person name="Cros-Aarteil S."/>
            <person name="Calhoun S."/>
            <person name="Haridas S."/>
            <person name="Kuo A."/>
            <person name="Mondo S."/>
            <person name="Pangilinan J."/>
            <person name="Riley R."/>
            <person name="LaButti K."/>
            <person name="Andreopoulos B."/>
            <person name="Lipzen A."/>
            <person name="Chen C."/>
            <person name="Yan M."/>
            <person name="Daum C."/>
            <person name="Ng V."/>
            <person name="Clum A."/>
            <person name="Steindorff A."/>
            <person name="Ohm R.A."/>
            <person name="Martin F."/>
            <person name="Silar P."/>
            <person name="Natvig D.O."/>
            <person name="Lalanne C."/>
            <person name="Gautier V."/>
            <person name="Ament-Velasquez S.L."/>
            <person name="Kruys A."/>
            <person name="Hutchinson M.I."/>
            <person name="Powell A.J."/>
            <person name="Barry K."/>
            <person name="Miller A.N."/>
            <person name="Grigoriev I.V."/>
            <person name="Debuchy R."/>
            <person name="Gladieux P."/>
            <person name="Hiltunen Thoren M."/>
            <person name="Johannesson H."/>
        </authorList>
    </citation>
    <scope>NUCLEOTIDE SEQUENCE</scope>
    <source>
        <strain evidence="4">PSN309</strain>
    </source>
</reference>
<dbReference type="InterPro" id="IPR017441">
    <property type="entry name" value="Protein_kinase_ATP_BS"/>
</dbReference>
<feature type="binding site" evidence="1">
    <location>
        <position position="143"/>
    </location>
    <ligand>
        <name>ATP</name>
        <dbReference type="ChEBI" id="CHEBI:30616"/>
    </ligand>
</feature>
<dbReference type="InterPro" id="IPR011009">
    <property type="entry name" value="Kinase-like_dom_sf"/>
</dbReference>
<sequence length="593" mass="67475">MDPNNWNANPDFIEVRRQLADFFTYYREGRPYSWRDRYLQRPRPWQNMKIPWPGPWRGYQRAEVNLVPYRPREFATTEPQNASQDLNNNPQVRQTIEGEPQVYKSERYTLNFRKVLGWGGFGIATLYSLEDQDGNFLKDVVVKYTMPGTHENFYAEKEAHDVFARARNITQVVWFNKPQTDPTPAPSSSARGARVGSAELPGLAASIWGPNASRADAGLRPALFGGGRVASAPVVLPAGGPGIKVQTDAAMDADIYTMVLEVMQRGSLESWVCRMAASGQRFSNKVMWLVFDCLFQGVVAMAWPPSHRDNKKYVETGGKFGPMEEEQIPTSDDDQWFTDDWTNFDLDPSNILVGDFHQGYDFAHTLIPIIKIADLGLARASRSLGIPEEGKVYTNHLVPEQFHEEWEHLTSCLPDLEPDPALKPQIAGQFGWKTNLYGIAMIMWNMITLLKNPDRPWPYYEMTRNPLTGEIVIDESKINFGGYLQHDRFEHVEWDLRTIVAKCMSEKPADRPGMKQLYNLIRKKIRQEWPGETDDQTREWADSFFRGPGPQAPESQPDPMTGVVQSAGPRAPNVTRAYDPVPRDKYTPQPTLA</sequence>
<dbReference type="PROSITE" id="PS00107">
    <property type="entry name" value="PROTEIN_KINASE_ATP"/>
    <property type="match status" value="1"/>
</dbReference>
<dbReference type="EMBL" id="MU864477">
    <property type="protein sequence ID" value="KAK4184698.1"/>
    <property type="molecule type" value="Genomic_DNA"/>
</dbReference>
<evidence type="ECO:0000256" key="2">
    <source>
        <dbReference type="SAM" id="MobiDB-lite"/>
    </source>
</evidence>
<dbReference type="GO" id="GO:0004672">
    <property type="term" value="F:protein kinase activity"/>
    <property type="evidence" value="ECO:0007669"/>
    <property type="project" value="InterPro"/>
</dbReference>
<dbReference type="InterPro" id="IPR000719">
    <property type="entry name" value="Prot_kinase_dom"/>
</dbReference>
<gene>
    <name evidence="4" type="ORF">QBC35DRAFT_539458</name>
</gene>
<reference evidence="4" key="2">
    <citation type="submission" date="2023-05" db="EMBL/GenBank/DDBJ databases">
        <authorList>
            <consortium name="Lawrence Berkeley National Laboratory"/>
            <person name="Steindorff A."/>
            <person name="Hensen N."/>
            <person name="Bonometti L."/>
            <person name="Westerberg I."/>
            <person name="Brannstrom I.O."/>
            <person name="Guillou S."/>
            <person name="Cros-Aarteil S."/>
            <person name="Calhoun S."/>
            <person name="Haridas S."/>
            <person name="Kuo A."/>
            <person name="Mondo S."/>
            <person name="Pangilinan J."/>
            <person name="Riley R."/>
            <person name="Labutti K."/>
            <person name="Andreopoulos B."/>
            <person name="Lipzen A."/>
            <person name="Chen C."/>
            <person name="Yanf M."/>
            <person name="Daum C."/>
            <person name="Ng V."/>
            <person name="Clum A."/>
            <person name="Ohm R."/>
            <person name="Martin F."/>
            <person name="Silar P."/>
            <person name="Natvig D."/>
            <person name="Lalanne C."/>
            <person name="Gautier V."/>
            <person name="Ament-Velasquez S.L."/>
            <person name="Kruys A."/>
            <person name="Hutchinson M.I."/>
            <person name="Powell A.J."/>
            <person name="Barry K."/>
            <person name="Miller A.N."/>
            <person name="Grigoriev I.V."/>
            <person name="Debuchy R."/>
            <person name="Gladieux P."/>
            <person name="Thoren M.H."/>
            <person name="Johannesson H."/>
        </authorList>
    </citation>
    <scope>NUCLEOTIDE SEQUENCE</scope>
    <source>
        <strain evidence="4">PSN309</strain>
    </source>
</reference>
<dbReference type="PANTHER" id="PTHR44305">
    <property type="entry name" value="SI:DKEY-192D15.2-RELATED"/>
    <property type="match status" value="1"/>
</dbReference>
<keyword evidence="1" id="KW-0067">ATP-binding</keyword>
<evidence type="ECO:0000313" key="5">
    <source>
        <dbReference type="Proteomes" id="UP001302126"/>
    </source>
</evidence>
<proteinExistence type="predicted"/>
<comment type="caution">
    <text evidence="4">The sequence shown here is derived from an EMBL/GenBank/DDBJ whole genome shotgun (WGS) entry which is preliminary data.</text>
</comment>
<dbReference type="SUPFAM" id="SSF56112">
    <property type="entry name" value="Protein kinase-like (PK-like)"/>
    <property type="match status" value="1"/>
</dbReference>
<evidence type="ECO:0000259" key="3">
    <source>
        <dbReference type="PROSITE" id="PS50011"/>
    </source>
</evidence>
<organism evidence="4 5">
    <name type="scientific">Podospora australis</name>
    <dbReference type="NCBI Taxonomy" id="1536484"/>
    <lineage>
        <taxon>Eukaryota</taxon>
        <taxon>Fungi</taxon>
        <taxon>Dikarya</taxon>
        <taxon>Ascomycota</taxon>
        <taxon>Pezizomycotina</taxon>
        <taxon>Sordariomycetes</taxon>
        <taxon>Sordariomycetidae</taxon>
        <taxon>Sordariales</taxon>
        <taxon>Podosporaceae</taxon>
        <taxon>Podospora</taxon>
    </lineage>
</organism>
<dbReference type="AlphaFoldDB" id="A0AAN6WM85"/>
<dbReference type="InterPro" id="IPR053083">
    <property type="entry name" value="TF_kinase-domain_protein"/>
</dbReference>
<evidence type="ECO:0000313" key="4">
    <source>
        <dbReference type="EMBL" id="KAK4184698.1"/>
    </source>
</evidence>
<feature type="domain" description="Protein kinase" evidence="3">
    <location>
        <begin position="110"/>
        <end position="530"/>
    </location>
</feature>
<name>A0AAN6WM85_9PEZI</name>
<feature type="region of interest" description="Disordered" evidence="2">
    <location>
        <begin position="529"/>
        <end position="593"/>
    </location>
</feature>